<dbReference type="AlphaFoldDB" id="A0A4Q9MR00"/>
<feature type="compositionally biased region" description="Polar residues" evidence="1">
    <location>
        <begin position="652"/>
        <end position="671"/>
    </location>
</feature>
<feature type="compositionally biased region" description="Polar residues" evidence="1">
    <location>
        <begin position="468"/>
        <end position="481"/>
    </location>
</feature>
<gene>
    <name evidence="2" type="ORF">BD311DRAFT_268010</name>
</gene>
<feature type="compositionally biased region" description="Basic and acidic residues" evidence="1">
    <location>
        <begin position="424"/>
        <end position="449"/>
    </location>
</feature>
<feature type="region of interest" description="Disordered" evidence="1">
    <location>
        <begin position="1021"/>
        <end position="1079"/>
    </location>
</feature>
<reference evidence="2" key="1">
    <citation type="submission" date="2019-01" db="EMBL/GenBank/DDBJ databases">
        <title>Draft genome sequences of three monokaryotic isolates of the white-rot basidiomycete fungus Dichomitus squalens.</title>
        <authorList>
            <consortium name="DOE Joint Genome Institute"/>
            <person name="Lopez S.C."/>
            <person name="Andreopoulos B."/>
            <person name="Pangilinan J."/>
            <person name="Lipzen A."/>
            <person name="Riley R."/>
            <person name="Ahrendt S."/>
            <person name="Ng V."/>
            <person name="Barry K."/>
            <person name="Daum C."/>
            <person name="Grigoriev I.V."/>
            <person name="Hilden K.S."/>
            <person name="Makela M.R."/>
            <person name="de Vries R.P."/>
        </authorList>
    </citation>
    <scope>NUCLEOTIDE SEQUENCE [LARGE SCALE GENOMIC DNA]</scope>
    <source>
        <strain evidence="2">OM18370.1</strain>
    </source>
</reference>
<feature type="compositionally biased region" description="Polar residues" evidence="1">
    <location>
        <begin position="506"/>
        <end position="517"/>
    </location>
</feature>
<evidence type="ECO:0000256" key="1">
    <source>
        <dbReference type="SAM" id="MobiDB-lite"/>
    </source>
</evidence>
<feature type="compositionally biased region" description="Polar residues" evidence="1">
    <location>
        <begin position="34"/>
        <end position="43"/>
    </location>
</feature>
<feature type="compositionally biased region" description="Polar residues" evidence="1">
    <location>
        <begin position="1021"/>
        <end position="1030"/>
    </location>
</feature>
<feature type="compositionally biased region" description="Basic residues" evidence="1">
    <location>
        <begin position="678"/>
        <end position="687"/>
    </location>
</feature>
<feature type="compositionally biased region" description="Basic and acidic residues" evidence="1">
    <location>
        <begin position="219"/>
        <end position="234"/>
    </location>
</feature>
<feature type="compositionally biased region" description="Polar residues" evidence="1">
    <location>
        <begin position="15"/>
        <end position="25"/>
    </location>
</feature>
<feature type="region of interest" description="Disordered" evidence="1">
    <location>
        <begin position="198"/>
        <end position="362"/>
    </location>
</feature>
<feature type="compositionally biased region" description="Acidic residues" evidence="1">
    <location>
        <begin position="1049"/>
        <end position="1058"/>
    </location>
</feature>
<feature type="compositionally biased region" description="Low complexity" evidence="1">
    <location>
        <begin position="597"/>
        <end position="610"/>
    </location>
</feature>
<feature type="compositionally biased region" description="Basic and acidic residues" evidence="1">
    <location>
        <begin position="1110"/>
        <end position="1124"/>
    </location>
</feature>
<dbReference type="Proteomes" id="UP000292957">
    <property type="component" value="Unassembled WGS sequence"/>
</dbReference>
<accession>A0A4Q9MR00</accession>
<feature type="region of interest" description="Disordered" evidence="1">
    <location>
        <begin position="15"/>
        <end position="71"/>
    </location>
</feature>
<feature type="region of interest" description="Disordered" evidence="1">
    <location>
        <begin position="852"/>
        <end position="890"/>
    </location>
</feature>
<evidence type="ECO:0000313" key="2">
    <source>
        <dbReference type="EMBL" id="TBU29627.1"/>
    </source>
</evidence>
<dbReference type="OrthoDB" id="10531981at2759"/>
<feature type="compositionally biased region" description="Polar residues" evidence="1">
    <location>
        <begin position="236"/>
        <end position="248"/>
    </location>
</feature>
<sequence length="1173" mass="127531">MCRTSVCRFLLGSRSNPGTPKTQWGSDVAEANGSGPSSATTNAEAFPDSDHDGTEVKAEDMDSGSGDISAEAKRESISFNRDTLLSDTFSTTSDICQTHFLATSLPFNSTSFLAAYLFSSREHSLNHTLLPIGSYHPESVDRPPPHPVISPIRHSLGLDPEALKVIPSLQPGTAEEERARRREVMSLQEKFDIPKLLQQVDAAREPSRATIASTHSRTKRTDDGRLARQRDKSVPRSRSSAQLRGQSTRPRREEAVKCTVTPVSWGNPLAPPPSLNASTASLSPNIASTVPPSSTTISERARTVLPKQSSKSLMSSSDMNKQERAPSISASSSHASRILATGSRPRTSGTTSPPESGVPVERLSLEELRKKGLESMDSCIARAEELGRRVRETTYPSRKEIHEKLVREGKISSRIERLIIPSDHSPKDAERATSYEGRLHSKRPTDRVGSDVPYGINGGILMQLVQTSNEQSTESLAQTIDSSRSRSRSRPSTVESTHGGRHLRDGQSTAVTHQKSAQPRKEPSRIGSGGSDLPAQQASSPARDVRTRHKPTRYRPNPTLSGSTYPHTSPENTARDSGFSTRTEGHADRTARSSKRSGVSTGASSKSSVTRPYREESGTSDSESFASLSLDHASIQSSQSGSLSSDPGDRLSPTNHRSSHRFQSSQPPTVQSATSTARHSRSTRKASRSGQDVIESKVESEKATTQFGEETPFEDTDSHAGSDSEEQDRRWSTIAIVSDASPIWEGSQWTSQDAEEEDSEFESSMTGETPRTARDTAFSDLQASEETVLGSRAATASERDMAPSFPSSTRPAAVAQATDFNSSSEESDWLAKPRPAEIRVFAQSSNASFTRSQRSSGISYATAKEPSSVGRDPPESPVTPRAPCNPPRNEPETPLLHCDFGSIVGDNTFSIVSEQVFDFDSYSLFASLLRPPPTIPGEVAPDHVEVTTTPPVAPRKFLRGRIEPVWREPPVEPTPVDHAGTSIRAAITAEASSEESLSQSDTSDLDHKSVRLTIFPNASDTTFATSSGSGLSHGKPLSSTRQSSVPKEQDDDSDEDDPFKDPPSYDSVVSSRRRVQSDARAHKPRLLLDRRLRESYVEKVIVRHELCEAKRQSRPKEAEAEAGRGRKPGILGNLKRWNPFGSKKDASAKNRLGPRSGPSTVHWRPTARPGLPE</sequence>
<organism evidence="2">
    <name type="scientific">Dichomitus squalens</name>
    <dbReference type="NCBI Taxonomy" id="114155"/>
    <lineage>
        <taxon>Eukaryota</taxon>
        <taxon>Fungi</taxon>
        <taxon>Dikarya</taxon>
        <taxon>Basidiomycota</taxon>
        <taxon>Agaricomycotina</taxon>
        <taxon>Agaricomycetes</taxon>
        <taxon>Polyporales</taxon>
        <taxon>Polyporaceae</taxon>
        <taxon>Dichomitus</taxon>
    </lineage>
</organism>
<name>A0A4Q9MR00_9APHY</name>
<feature type="compositionally biased region" description="Polar residues" evidence="1">
    <location>
        <begin position="275"/>
        <end position="298"/>
    </location>
</feature>
<feature type="compositionally biased region" description="Low complexity" evidence="1">
    <location>
        <begin position="634"/>
        <end position="645"/>
    </location>
</feature>
<feature type="compositionally biased region" description="Polar residues" evidence="1">
    <location>
        <begin position="558"/>
        <end position="572"/>
    </location>
</feature>
<feature type="region of interest" description="Disordered" evidence="1">
    <location>
        <begin position="419"/>
        <end position="454"/>
    </location>
</feature>
<dbReference type="EMBL" id="ML143412">
    <property type="protein sequence ID" value="TBU29627.1"/>
    <property type="molecule type" value="Genomic_DNA"/>
</dbReference>
<feature type="region of interest" description="Disordered" evidence="1">
    <location>
        <begin position="468"/>
        <end position="831"/>
    </location>
</feature>
<feature type="compositionally biased region" description="Basic and acidic residues" evidence="1">
    <location>
        <begin position="716"/>
        <end position="731"/>
    </location>
</feature>
<proteinExistence type="predicted"/>
<feature type="compositionally biased region" description="Basic and acidic residues" evidence="1">
    <location>
        <begin position="48"/>
        <end position="60"/>
    </location>
</feature>
<protein>
    <submittedName>
        <fullName evidence="2">Uncharacterized protein</fullName>
    </submittedName>
</protein>
<feature type="compositionally biased region" description="Low complexity" evidence="1">
    <location>
        <begin position="325"/>
        <end position="359"/>
    </location>
</feature>
<feature type="region of interest" description="Disordered" evidence="1">
    <location>
        <begin position="1110"/>
        <end position="1173"/>
    </location>
</feature>